<evidence type="ECO:0000256" key="5">
    <source>
        <dbReference type="ARBA" id="ARBA00022737"/>
    </source>
</evidence>
<evidence type="ECO:0000256" key="7">
    <source>
        <dbReference type="ARBA" id="ARBA00023128"/>
    </source>
</evidence>
<dbReference type="Proteomes" id="UP001515480">
    <property type="component" value="Unassembled WGS sequence"/>
</dbReference>
<protein>
    <submittedName>
        <fullName evidence="12">Uncharacterized protein</fullName>
    </submittedName>
</protein>
<dbReference type="EMBL" id="JBGBPQ010000003">
    <property type="protein sequence ID" value="KAL1526106.1"/>
    <property type="molecule type" value="Genomic_DNA"/>
</dbReference>
<evidence type="ECO:0000256" key="3">
    <source>
        <dbReference type="ARBA" id="ARBA00022448"/>
    </source>
</evidence>
<evidence type="ECO:0000256" key="4">
    <source>
        <dbReference type="ARBA" id="ARBA00022692"/>
    </source>
</evidence>
<evidence type="ECO:0000313" key="12">
    <source>
        <dbReference type="EMBL" id="KAL1526106.1"/>
    </source>
</evidence>
<evidence type="ECO:0000256" key="1">
    <source>
        <dbReference type="ARBA" id="ARBA00004225"/>
    </source>
</evidence>
<keyword evidence="13" id="KW-1185">Reference proteome</keyword>
<feature type="transmembrane region" description="Helical" evidence="11">
    <location>
        <begin position="27"/>
        <end position="45"/>
    </location>
</feature>
<dbReference type="PROSITE" id="PS50920">
    <property type="entry name" value="SOLCAR"/>
    <property type="match status" value="2"/>
</dbReference>
<dbReference type="InterPro" id="IPR050567">
    <property type="entry name" value="Mitochondrial_Carrier"/>
</dbReference>
<dbReference type="GO" id="GO:0022857">
    <property type="term" value="F:transmembrane transporter activity"/>
    <property type="evidence" value="ECO:0007669"/>
    <property type="project" value="TreeGrafter"/>
</dbReference>
<dbReference type="PANTHER" id="PTHR45624">
    <property type="entry name" value="MITOCHONDRIAL BASIC AMINO ACIDS TRANSPORTER-RELATED"/>
    <property type="match status" value="1"/>
</dbReference>
<organism evidence="12 13">
    <name type="scientific">Prymnesium parvum</name>
    <name type="common">Toxic golden alga</name>
    <dbReference type="NCBI Taxonomy" id="97485"/>
    <lineage>
        <taxon>Eukaryota</taxon>
        <taxon>Haptista</taxon>
        <taxon>Haptophyta</taxon>
        <taxon>Prymnesiophyceae</taxon>
        <taxon>Prymnesiales</taxon>
        <taxon>Prymnesiaceae</taxon>
        <taxon>Prymnesium</taxon>
    </lineage>
</organism>
<keyword evidence="5" id="KW-0677">Repeat</keyword>
<keyword evidence="3 10" id="KW-0813">Transport</keyword>
<comment type="caution">
    <text evidence="12">The sequence shown here is derived from an EMBL/GenBank/DDBJ whole genome shotgun (WGS) entry which is preliminary data.</text>
</comment>
<feature type="transmembrane region" description="Helical" evidence="11">
    <location>
        <begin position="185"/>
        <end position="208"/>
    </location>
</feature>
<evidence type="ECO:0000256" key="6">
    <source>
        <dbReference type="ARBA" id="ARBA00022989"/>
    </source>
</evidence>
<evidence type="ECO:0000313" key="13">
    <source>
        <dbReference type="Proteomes" id="UP001515480"/>
    </source>
</evidence>
<evidence type="ECO:0000256" key="9">
    <source>
        <dbReference type="PROSITE-ProRule" id="PRU00282"/>
    </source>
</evidence>
<evidence type="ECO:0000256" key="10">
    <source>
        <dbReference type="RuleBase" id="RU000488"/>
    </source>
</evidence>
<feature type="repeat" description="Solcar" evidence="9">
    <location>
        <begin position="22"/>
        <end position="103"/>
    </location>
</feature>
<gene>
    <name evidence="12" type="ORF">AB1Y20_014835</name>
</gene>
<keyword evidence="4 9" id="KW-0812">Transmembrane</keyword>
<sequence>MFPLLALAAAPPPPPHAAPPPHPLLRGLLGGAAYGLAAAVLSHPFDTLKTQRQASDRSAAAPRALSASPRAIARLYRGIGPAALGSVCFRTVPFLGYEATAAFLASRHLLDGFPLAAAFVAGAAGGVMRGCLETPAELVKTRLQLRRAWGGTQLLRGLFSTCLRNGVVIGLYWTFFEASKPAREAFLHPVASSFAAGGGCSVLAWAIVYPLDTAKSRIQASAAPTGVWQQLRAVYRTAGLRGWYAGLAPGLARAFLANGGGMVFYDLIQRALSAPSPAKDAL</sequence>
<evidence type="ECO:0000256" key="8">
    <source>
        <dbReference type="ARBA" id="ARBA00023136"/>
    </source>
</evidence>
<evidence type="ECO:0000256" key="11">
    <source>
        <dbReference type="SAM" id="Phobius"/>
    </source>
</evidence>
<dbReference type="AlphaFoldDB" id="A0AB34JYX8"/>
<feature type="repeat" description="Solcar" evidence="9">
    <location>
        <begin position="188"/>
        <end position="271"/>
    </location>
</feature>
<keyword evidence="6 11" id="KW-1133">Transmembrane helix</keyword>
<dbReference type="SUPFAM" id="SSF103506">
    <property type="entry name" value="Mitochondrial carrier"/>
    <property type="match status" value="1"/>
</dbReference>
<dbReference type="InterPro" id="IPR023395">
    <property type="entry name" value="MCP_dom_sf"/>
</dbReference>
<feature type="transmembrane region" description="Helical" evidence="11">
    <location>
        <begin position="153"/>
        <end position="173"/>
    </location>
</feature>
<comment type="subcellular location">
    <subcellularLocation>
        <location evidence="1">Mitochondrion membrane</location>
        <topology evidence="1">Multi-pass membrane protein</topology>
    </subcellularLocation>
</comment>
<name>A0AB34JYX8_PRYPA</name>
<dbReference type="Gene3D" id="1.50.40.10">
    <property type="entry name" value="Mitochondrial carrier domain"/>
    <property type="match status" value="2"/>
</dbReference>
<keyword evidence="7" id="KW-0496">Mitochondrion</keyword>
<proteinExistence type="inferred from homology"/>
<evidence type="ECO:0000256" key="2">
    <source>
        <dbReference type="ARBA" id="ARBA00006375"/>
    </source>
</evidence>
<dbReference type="Pfam" id="PF00153">
    <property type="entry name" value="Mito_carr"/>
    <property type="match status" value="3"/>
</dbReference>
<dbReference type="GO" id="GO:0031966">
    <property type="term" value="C:mitochondrial membrane"/>
    <property type="evidence" value="ECO:0007669"/>
    <property type="project" value="UniProtKB-SubCell"/>
</dbReference>
<accession>A0AB34JYX8</accession>
<reference evidence="12 13" key="1">
    <citation type="journal article" date="2024" name="Science">
        <title>Giant polyketide synthase enzymes in the biosynthesis of giant marine polyether toxins.</title>
        <authorList>
            <person name="Fallon T.R."/>
            <person name="Shende V.V."/>
            <person name="Wierzbicki I.H."/>
            <person name="Pendleton A.L."/>
            <person name="Watervoot N.F."/>
            <person name="Auber R.P."/>
            <person name="Gonzalez D.J."/>
            <person name="Wisecaver J.H."/>
            <person name="Moore B.S."/>
        </authorList>
    </citation>
    <scope>NUCLEOTIDE SEQUENCE [LARGE SCALE GENOMIC DNA]</scope>
    <source>
        <strain evidence="12 13">12B1</strain>
    </source>
</reference>
<comment type="similarity">
    <text evidence="2 10">Belongs to the mitochondrial carrier (TC 2.A.29) family.</text>
</comment>
<keyword evidence="8 9" id="KW-0472">Membrane</keyword>
<dbReference type="InterPro" id="IPR018108">
    <property type="entry name" value="MCP_transmembrane"/>
</dbReference>